<dbReference type="InterPro" id="IPR014710">
    <property type="entry name" value="RmlC-like_jellyroll"/>
</dbReference>
<evidence type="ECO:0000313" key="2">
    <source>
        <dbReference type="EMBL" id="MCU6715808.1"/>
    </source>
</evidence>
<comment type="caution">
    <text evidence="1">The sequence shown here is derived from an EMBL/GenBank/DDBJ whole genome shotgun (WGS) entry which is preliminary data.</text>
</comment>
<reference evidence="2" key="3">
    <citation type="submission" date="2022-09" db="EMBL/GenBank/DDBJ databases">
        <authorList>
            <person name="Hitch T.C.A."/>
        </authorList>
    </citation>
    <scope>NUCLEOTIDE SEQUENCE</scope>
    <source>
        <strain evidence="2">Sanger_19</strain>
    </source>
</reference>
<dbReference type="EMBL" id="JAOQKI010000001">
    <property type="protein sequence ID" value="MCU6715808.1"/>
    <property type="molecule type" value="Genomic_DNA"/>
</dbReference>
<dbReference type="InterPro" id="IPR011051">
    <property type="entry name" value="RmlC_Cupin_sf"/>
</dbReference>
<evidence type="ECO:0000313" key="1">
    <source>
        <dbReference type="EMBL" id="MCC2243278.1"/>
    </source>
</evidence>
<dbReference type="RefSeq" id="WP_022242350.1">
    <property type="nucleotide sequence ID" value="NZ_JAJEQW010000018.1"/>
</dbReference>
<protein>
    <submittedName>
        <fullName evidence="1">Cupin</fullName>
    </submittedName>
</protein>
<evidence type="ECO:0000313" key="3">
    <source>
        <dbReference type="Proteomes" id="UP001198893"/>
    </source>
</evidence>
<gene>
    <name evidence="1" type="ORF">LKD47_13425</name>
    <name evidence="2" type="ORF">OCV43_00770</name>
</gene>
<organism evidence="1 3">
    <name type="scientific">Roseburia amylophila</name>
    <dbReference type="NCBI Taxonomy" id="2981794"/>
    <lineage>
        <taxon>Bacteria</taxon>
        <taxon>Bacillati</taxon>
        <taxon>Bacillota</taxon>
        <taxon>Clostridia</taxon>
        <taxon>Lachnospirales</taxon>
        <taxon>Lachnospiraceae</taxon>
        <taxon>Roseburia</taxon>
    </lineage>
</organism>
<accession>A0AAW4WLW5</accession>
<proteinExistence type="predicted"/>
<sequence length="139" mass="16249">MDIKPTSYRYDGEGIECAYRNEKWVVCIKNWKPNNDIDGLEHLEIHHTTDEQFILISGKCIIITADRIDGKFNIELTPVEKGTLYNVPKERWFFTIVEKDTKMMYVQDAGCSMDNSEYCKLSQEEISYIQKLARPMLAE</sequence>
<name>A0AAW4WLW5_9FIRM</name>
<reference evidence="1" key="2">
    <citation type="submission" date="2021-10" db="EMBL/GenBank/DDBJ databases">
        <title>Anaerobic single-cell dispensing facilitates the cultivation of human gut bacteria.</title>
        <authorList>
            <person name="Afrizal A."/>
        </authorList>
    </citation>
    <scope>NUCLEOTIDE SEQUENCE</scope>
    <source>
        <strain evidence="1">CLA-AA-H204</strain>
    </source>
</reference>
<keyword evidence="4" id="KW-1185">Reference proteome</keyword>
<dbReference type="Gene3D" id="2.60.120.10">
    <property type="entry name" value="Jelly Rolls"/>
    <property type="match status" value="1"/>
</dbReference>
<dbReference type="SUPFAM" id="SSF51182">
    <property type="entry name" value="RmlC-like cupins"/>
    <property type="match status" value="1"/>
</dbReference>
<reference evidence="2 4" key="1">
    <citation type="journal article" date="2021" name="ISME Commun">
        <title>Automated analysis of genomic sequences facilitates high-throughput and comprehensive description of bacteria.</title>
        <authorList>
            <person name="Hitch T.C.A."/>
        </authorList>
    </citation>
    <scope>NUCLEOTIDE SEQUENCE [LARGE SCALE GENOMIC DNA]</scope>
    <source>
        <strain evidence="2 4">Sanger_19</strain>
    </source>
</reference>
<evidence type="ECO:0000313" key="4">
    <source>
        <dbReference type="Proteomes" id="UP001209666"/>
    </source>
</evidence>
<dbReference type="EMBL" id="JAJEQW010000018">
    <property type="protein sequence ID" value="MCC2243278.1"/>
    <property type="molecule type" value="Genomic_DNA"/>
</dbReference>
<dbReference type="Proteomes" id="UP001209666">
    <property type="component" value="Unassembled WGS sequence"/>
</dbReference>
<dbReference type="AlphaFoldDB" id="A0AAW4WLW5"/>
<dbReference type="Proteomes" id="UP001198893">
    <property type="component" value="Unassembled WGS sequence"/>
</dbReference>